<dbReference type="AlphaFoldDB" id="A0AAU2UWS0"/>
<sequence>MVRVAAVSAEVLAWWLLLTGGWLVLISTVDALEWLVGAAAALLAAVGARAARRAMSGR</sequence>
<proteinExistence type="predicted"/>
<keyword evidence="1" id="KW-0812">Transmembrane</keyword>
<keyword evidence="1" id="KW-1133">Transmembrane helix</keyword>
<keyword evidence="1" id="KW-0472">Membrane</keyword>
<organism evidence="2">
    <name type="scientific">Streptomyces sp. NBC_00003</name>
    <dbReference type="NCBI Taxonomy" id="2903608"/>
    <lineage>
        <taxon>Bacteria</taxon>
        <taxon>Bacillati</taxon>
        <taxon>Actinomycetota</taxon>
        <taxon>Actinomycetes</taxon>
        <taxon>Kitasatosporales</taxon>
        <taxon>Streptomycetaceae</taxon>
        <taxon>Streptomyces</taxon>
    </lineage>
</organism>
<gene>
    <name evidence="2" type="ORF">OG549_02025</name>
</gene>
<feature type="transmembrane region" description="Helical" evidence="1">
    <location>
        <begin position="12"/>
        <end position="28"/>
    </location>
</feature>
<feature type="transmembrane region" description="Helical" evidence="1">
    <location>
        <begin position="34"/>
        <end position="51"/>
    </location>
</feature>
<evidence type="ECO:0000256" key="1">
    <source>
        <dbReference type="SAM" id="Phobius"/>
    </source>
</evidence>
<accession>A0AAU2UWS0</accession>
<reference evidence="2" key="1">
    <citation type="submission" date="2022-10" db="EMBL/GenBank/DDBJ databases">
        <title>The complete genomes of actinobacterial strains from the NBC collection.</title>
        <authorList>
            <person name="Joergensen T.S."/>
            <person name="Alvarez Arevalo M."/>
            <person name="Sterndorff E.B."/>
            <person name="Faurdal D."/>
            <person name="Vuksanovic O."/>
            <person name="Mourched A.-S."/>
            <person name="Charusanti P."/>
            <person name="Shaw S."/>
            <person name="Blin K."/>
            <person name="Weber T."/>
        </authorList>
    </citation>
    <scope>NUCLEOTIDE SEQUENCE</scope>
    <source>
        <strain evidence="2">NBC_00003</strain>
    </source>
</reference>
<name>A0AAU2UWS0_9ACTN</name>
<dbReference type="EMBL" id="CP108318">
    <property type="protein sequence ID" value="WTW59524.1"/>
    <property type="molecule type" value="Genomic_DNA"/>
</dbReference>
<evidence type="ECO:0000313" key="2">
    <source>
        <dbReference type="EMBL" id="WTW59524.1"/>
    </source>
</evidence>
<protein>
    <submittedName>
        <fullName evidence="2">Uncharacterized protein</fullName>
    </submittedName>
</protein>